<dbReference type="Proteomes" id="UP000234585">
    <property type="component" value="Unassembled WGS sequence"/>
</dbReference>
<dbReference type="EMBL" id="KZ559152">
    <property type="protein sequence ID" value="PLB36383.1"/>
    <property type="molecule type" value="Genomic_DNA"/>
</dbReference>
<reference evidence="2 3" key="1">
    <citation type="submission" date="2017-12" db="EMBL/GenBank/DDBJ databases">
        <authorList>
            <consortium name="DOE Joint Genome Institute"/>
            <person name="Haridas S."/>
            <person name="Kjaerbolling I."/>
            <person name="Vesth T.C."/>
            <person name="Frisvad J.C."/>
            <person name="Nybo J.L."/>
            <person name="Theobald S."/>
            <person name="Kuo A."/>
            <person name="Bowyer P."/>
            <person name="Matsuda Y."/>
            <person name="Mondo S."/>
            <person name="Lyhne E.K."/>
            <person name="Kogle M.E."/>
            <person name="Clum A."/>
            <person name="Lipzen A."/>
            <person name="Salamov A."/>
            <person name="Ngan C.Y."/>
            <person name="Daum C."/>
            <person name="Chiniquy J."/>
            <person name="Barry K."/>
            <person name="LaButti K."/>
            <person name="Simmons B.A."/>
            <person name="Magnuson J.K."/>
            <person name="Mortensen U.H."/>
            <person name="Larsen T.O."/>
            <person name="Grigoriev I.V."/>
            <person name="Baker S.E."/>
            <person name="Andersen M.R."/>
            <person name="Nordberg H.P."/>
            <person name="Cantor M.N."/>
            <person name="Hua S.X."/>
        </authorList>
    </citation>
    <scope>NUCLEOTIDE SEQUENCE [LARGE SCALE GENOMIC DNA]</scope>
    <source>
        <strain evidence="2 3">CBS 102.13</strain>
    </source>
</reference>
<feature type="region of interest" description="Disordered" evidence="1">
    <location>
        <begin position="107"/>
        <end position="149"/>
    </location>
</feature>
<protein>
    <submittedName>
        <fullName evidence="2">Uncharacterized protein</fullName>
    </submittedName>
</protein>
<sequence>MDLWQRNLRMIHQIGEILDFDSQANTIADFISLIEAMREGLSQIDDDFVIPDAQINNLFLTKLKQRPEWKLWAIETLQDSRLTAIDPTERMSFRELAELATQQEKIIRGQHAQIPPTKTTTTTTTTPATTATNSAPKAEAPKTRPRASTTNALTQNEINAFVVHQMNHDGNYLRRAKSARAPPPVAKGHAKRPSQEEINAYVLQQMRQDEHKTRSRSNSQPEPRTRSQRPPPAAVAGRCGFCGDPHHQVSHCWRRWRVAVEAPQASFAPKRVDYKMQAPGQVPTYRSGFTLF</sequence>
<name>A0A2I2F6W4_ASPCN</name>
<keyword evidence="3" id="KW-1185">Reference proteome</keyword>
<gene>
    <name evidence="2" type="ORF">BDW47DRAFT_108919</name>
</gene>
<dbReference type="GeneID" id="36520500"/>
<proteinExistence type="predicted"/>
<accession>A0A2I2F6W4</accession>
<dbReference type="OrthoDB" id="4221933at2759"/>
<evidence type="ECO:0000313" key="3">
    <source>
        <dbReference type="Proteomes" id="UP000234585"/>
    </source>
</evidence>
<evidence type="ECO:0000256" key="1">
    <source>
        <dbReference type="SAM" id="MobiDB-lite"/>
    </source>
</evidence>
<feature type="compositionally biased region" description="Low complexity" evidence="1">
    <location>
        <begin position="115"/>
        <end position="138"/>
    </location>
</feature>
<evidence type="ECO:0000313" key="2">
    <source>
        <dbReference type="EMBL" id="PLB36383.1"/>
    </source>
</evidence>
<organism evidence="2 3">
    <name type="scientific">Aspergillus candidus</name>
    <dbReference type="NCBI Taxonomy" id="41067"/>
    <lineage>
        <taxon>Eukaryota</taxon>
        <taxon>Fungi</taxon>
        <taxon>Dikarya</taxon>
        <taxon>Ascomycota</taxon>
        <taxon>Pezizomycotina</taxon>
        <taxon>Eurotiomycetes</taxon>
        <taxon>Eurotiomycetidae</taxon>
        <taxon>Eurotiales</taxon>
        <taxon>Aspergillaceae</taxon>
        <taxon>Aspergillus</taxon>
        <taxon>Aspergillus subgen. Circumdati</taxon>
    </lineage>
</organism>
<dbReference type="AlphaFoldDB" id="A0A2I2F6W4"/>
<dbReference type="RefSeq" id="XP_024670395.1">
    <property type="nucleotide sequence ID" value="XM_024813340.1"/>
</dbReference>
<feature type="region of interest" description="Disordered" evidence="1">
    <location>
        <begin position="176"/>
        <end position="236"/>
    </location>
</feature>